<feature type="signal peptide" evidence="3">
    <location>
        <begin position="1"/>
        <end position="31"/>
    </location>
</feature>
<evidence type="ECO:0000313" key="5">
    <source>
        <dbReference type="Proteomes" id="UP000554286"/>
    </source>
</evidence>
<gene>
    <name evidence="4" type="ORF">GGD89_003282</name>
</gene>
<proteinExistence type="predicted"/>
<dbReference type="AlphaFoldDB" id="A0A7W6WAW7"/>
<dbReference type="Proteomes" id="UP000554286">
    <property type="component" value="Unassembled WGS sequence"/>
</dbReference>
<comment type="caution">
    <text evidence="4">The sequence shown here is derived from an EMBL/GenBank/DDBJ whole genome shotgun (WGS) entry which is preliminary data.</text>
</comment>
<accession>A0A7W6WAW7</accession>
<feature type="coiled-coil region" evidence="1">
    <location>
        <begin position="38"/>
        <end position="65"/>
    </location>
</feature>
<organism evidence="4 5">
    <name type="scientific">Roseospira visakhapatnamensis</name>
    <dbReference type="NCBI Taxonomy" id="390880"/>
    <lineage>
        <taxon>Bacteria</taxon>
        <taxon>Pseudomonadati</taxon>
        <taxon>Pseudomonadota</taxon>
        <taxon>Alphaproteobacteria</taxon>
        <taxon>Rhodospirillales</taxon>
        <taxon>Rhodospirillaceae</taxon>
        <taxon>Roseospira</taxon>
    </lineage>
</organism>
<evidence type="ECO:0000313" key="4">
    <source>
        <dbReference type="EMBL" id="MBB4267635.1"/>
    </source>
</evidence>
<reference evidence="4 5" key="1">
    <citation type="submission" date="2020-08" db="EMBL/GenBank/DDBJ databases">
        <title>Genome sequencing of Purple Non-Sulfur Bacteria from various extreme environments.</title>
        <authorList>
            <person name="Mayer M."/>
        </authorList>
    </citation>
    <scope>NUCLEOTIDE SEQUENCE [LARGE SCALE GENOMIC DNA]</scope>
    <source>
        <strain evidence="4 5">JA131</strain>
    </source>
</reference>
<name>A0A7W6WAW7_9PROT</name>
<dbReference type="EMBL" id="JACIGK010000030">
    <property type="protein sequence ID" value="MBB4267635.1"/>
    <property type="molecule type" value="Genomic_DNA"/>
</dbReference>
<evidence type="ECO:0000256" key="2">
    <source>
        <dbReference type="SAM" id="MobiDB-lite"/>
    </source>
</evidence>
<keyword evidence="1" id="KW-0175">Coiled coil</keyword>
<evidence type="ECO:0008006" key="6">
    <source>
        <dbReference type="Google" id="ProtNLM"/>
    </source>
</evidence>
<dbReference type="RefSeq" id="WP_184047344.1">
    <property type="nucleotide sequence ID" value="NZ_JACIGK010000030.1"/>
</dbReference>
<evidence type="ECO:0000256" key="1">
    <source>
        <dbReference type="SAM" id="Coils"/>
    </source>
</evidence>
<keyword evidence="3" id="KW-0732">Signal</keyword>
<feature type="chain" id="PRO_5031078222" description="Type IV secretion system protein VirB5" evidence="3">
    <location>
        <begin position="32"/>
        <end position="279"/>
    </location>
</feature>
<evidence type="ECO:0000256" key="3">
    <source>
        <dbReference type="SAM" id="SignalP"/>
    </source>
</evidence>
<keyword evidence="5" id="KW-1185">Reference proteome</keyword>
<protein>
    <recommendedName>
        <fullName evidence="6">Type IV secretion system protein VirB5</fullName>
    </recommendedName>
</protein>
<sequence length="279" mass="29722">MKARLARGVARVAIAAVLVAGVPTPALPAMAVIDASALAKLSEQLNSMKQQIEAAFEQIEWLTRLSEQLQAASDLIQDQIDAIGAVGQITLPSLNLEKLTGQISQDIQCLAVDLEALMPSLDFGDLDFGSICAGRTAYQRALWVDPEAIGGHGGPVTWEARKRESEAVQARREALAKETATAALAQADLAATEVAEINQRATEDLEATVKAAKSMNERLAAIAQGSVLTNRQLVHQNQLLAQMLKVQAVQLMMDTLPLSDHPDLPDPDAPPPQDDGGMP</sequence>
<feature type="region of interest" description="Disordered" evidence="2">
    <location>
        <begin position="257"/>
        <end position="279"/>
    </location>
</feature>